<keyword evidence="1" id="KW-0812">Transmembrane</keyword>
<keyword evidence="1" id="KW-0472">Membrane</keyword>
<proteinExistence type="predicted"/>
<protein>
    <submittedName>
        <fullName evidence="2">Uncharacterized protein</fullName>
    </submittedName>
</protein>
<dbReference type="AlphaFoldDB" id="A0A645CSC1"/>
<keyword evidence="1" id="KW-1133">Transmembrane helix</keyword>
<organism evidence="2">
    <name type="scientific">bioreactor metagenome</name>
    <dbReference type="NCBI Taxonomy" id="1076179"/>
    <lineage>
        <taxon>unclassified sequences</taxon>
        <taxon>metagenomes</taxon>
        <taxon>ecological metagenomes</taxon>
    </lineage>
</organism>
<feature type="transmembrane region" description="Helical" evidence="1">
    <location>
        <begin position="94"/>
        <end position="115"/>
    </location>
</feature>
<reference evidence="2" key="1">
    <citation type="submission" date="2019-08" db="EMBL/GenBank/DDBJ databases">
        <authorList>
            <person name="Kucharzyk K."/>
            <person name="Murdoch R.W."/>
            <person name="Higgins S."/>
            <person name="Loffler F."/>
        </authorList>
    </citation>
    <scope>NUCLEOTIDE SEQUENCE</scope>
</reference>
<evidence type="ECO:0000313" key="2">
    <source>
        <dbReference type="EMBL" id="MPM79794.1"/>
    </source>
</evidence>
<dbReference type="EMBL" id="VSSQ01029605">
    <property type="protein sequence ID" value="MPM79794.1"/>
    <property type="molecule type" value="Genomic_DNA"/>
</dbReference>
<comment type="caution">
    <text evidence="2">The sequence shown here is derived from an EMBL/GenBank/DDBJ whole genome shotgun (WGS) entry which is preliminary data.</text>
</comment>
<evidence type="ECO:0000256" key="1">
    <source>
        <dbReference type="SAM" id="Phobius"/>
    </source>
</evidence>
<sequence>MFSVPLVNSFMNPTIFSLFCPNVLKKLEMLAPDNGNLPKVSDKNDFSYRKATLLYGHLSITRNTARENIVSASWGNLSLSFSYISFPNSQRTLLAPYSFVVAVNGVVVLCFLGGINPSSVIRPKYLPVFFCARPLSLFHSEVTS</sequence>
<accession>A0A645CSC1</accession>
<name>A0A645CSC1_9ZZZZ</name>
<gene>
    <name evidence="2" type="ORF">SDC9_126836</name>
</gene>